<sequence length="529" mass="56171">MLHIAKFRREIVSLSFTRLVAVTGNNPVTAAAAAVREAVAAKGIDEDTLNAMLRTVPARKTDADAIHYCFNTAAPVPTRAAMRRVVEAVEELDLGTFESIDLISPVTRLVRHVRDVAAGALFAFCLYLVLGAVLTGQNAMANHTSTAFVLGALAVCLGLLALLEAAHIAAVALSTADVSQLRESHSRVFKLHPFVATSERLEHYLAGRQAGVVLVVFGIAEVTRTAGMTSLPFTSIGIPHTAEILLGIGVPGALIVLCIGQVAPQLVAARKPAGMMNTLPMAGAFTVTRWIANLGLATPSKWLMAGFPGTERIATAPRQRYLSDSLDAEGFGVESIAHQVIVGAQGSIARSLTTTVFTQAGRTTHGTTVAVTTRMPRTTASITQLRRGAEALPVVVTGDDSHRTSDSEGYIFTETHAPRIGTFEANDVLHTAFKATFDDALTTDRVVISAPTRLAIIRVVLEHPSAPLPPARLSITHVTNAEIAMTSLVCPTMHETDNSVEFVAIVKYPTVGSVITLDWSREELACTPA</sequence>
<accession>C1BEE8</accession>
<dbReference type="AlphaFoldDB" id="C1BEE8"/>
<evidence type="ECO:0000313" key="2">
    <source>
        <dbReference type="EMBL" id="BAH56188.1"/>
    </source>
</evidence>
<evidence type="ECO:0000313" key="3">
    <source>
        <dbReference type="Proteomes" id="UP000002212"/>
    </source>
</evidence>
<keyword evidence="2" id="KW-0614">Plasmid</keyword>
<keyword evidence="1" id="KW-1133">Transmembrane helix</keyword>
<dbReference type="InterPro" id="IPR004693">
    <property type="entry name" value="Silicon_transpt"/>
</dbReference>
<protein>
    <submittedName>
        <fullName evidence="2">Hypothetical membrane protein</fullName>
    </submittedName>
</protein>
<evidence type="ECO:0000256" key="1">
    <source>
        <dbReference type="SAM" id="Phobius"/>
    </source>
</evidence>
<dbReference type="GO" id="GO:0015708">
    <property type="term" value="P:silicic acid import across plasma membrane"/>
    <property type="evidence" value="ECO:0007669"/>
    <property type="project" value="InterPro"/>
</dbReference>
<gene>
    <name evidence="2" type="ordered locus">ROP_pKNR-00960</name>
</gene>
<dbReference type="Proteomes" id="UP000002212">
    <property type="component" value="Plasmid pKNR"/>
</dbReference>
<name>C1BEE8_RHOOB</name>
<dbReference type="Pfam" id="PF03842">
    <property type="entry name" value="Silic_transp"/>
    <property type="match status" value="1"/>
</dbReference>
<feature type="transmembrane region" description="Helical" evidence="1">
    <location>
        <begin position="147"/>
        <end position="173"/>
    </location>
</feature>
<geneLocation type="plasmid" evidence="2 3">
    <name>pKNR</name>
</geneLocation>
<reference evidence="2 3" key="1">
    <citation type="submission" date="2009-03" db="EMBL/GenBank/DDBJ databases">
        <title>Comparison of the complete genome sequences of Rhodococcus erythropolis PR4 and Rhodococcus opacus B4.</title>
        <authorList>
            <person name="Takarada H."/>
            <person name="Sekine M."/>
            <person name="Hosoyama A."/>
            <person name="Yamada R."/>
            <person name="Fujisawa T."/>
            <person name="Omata S."/>
            <person name="Shimizu A."/>
            <person name="Tsukatani N."/>
            <person name="Tanikawa S."/>
            <person name="Fujita N."/>
            <person name="Harayama S."/>
        </authorList>
    </citation>
    <scope>NUCLEOTIDE SEQUENCE [LARGE SCALE GENOMIC DNA]</scope>
    <source>
        <strain evidence="2 3">B4</strain>
        <plasmid evidence="2 3">pKNR</plasmid>
    </source>
</reference>
<feature type="transmembrane region" description="Helical" evidence="1">
    <location>
        <begin position="116"/>
        <end position="135"/>
    </location>
</feature>
<dbReference type="OrthoDB" id="10018853at2"/>
<organism evidence="2 3">
    <name type="scientific">Rhodococcus opacus (strain B4)</name>
    <dbReference type="NCBI Taxonomy" id="632772"/>
    <lineage>
        <taxon>Bacteria</taxon>
        <taxon>Bacillati</taxon>
        <taxon>Actinomycetota</taxon>
        <taxon>Actinomycetes</taxon>
        <taxon>Mycobacteriales</taxon>
        <taxon>Nocardiaceae</taxon>
        <taxon>Rhodococcus</taxon>
    </lineage>
</organism>
<dbReference type="EMBL" id="AP011118">
    <property type="protein sequence ID" value="BAH56188.1"/>
    <property type="molecule type" value="Genomic_DNA"/>
</dbReference>
<dbReference type="KEGG" id="rop:ROP_pKNR-00960"/>
<keyword evidence="1" id="KW-0472">Membrane</keyword>
<dbReference type="PATRIC" id="fig|632772.20.peg.7673"/>
<dbReference type="HOGENOM" id="CLU_514692_0_0_11"/>
<keyword evidence="1" id="KW-0812">Transmembrane</keyword>
<dbReference type="RefSeq" id="WP_012691913.1">
    <property type="nucleotide sequence ID" value="NC_012523.1"/>
</dbReference>
<proteinExistence type="predicted"/>